<organism evidence="2 3">
    <name type="scientific">Plasmodium knowlesi</name>
    <dbReference type="NCBI Taxonomy" id="5850"/>
    <lineage>
        <taxon>Eukaryota</taxon>
        <taxon>Sar</taxon>
        <taxon>Alveolata</taxon>
        <taxon>Apicomplexa</taxon>
        <taxon>Aconoidasida</taxon>
        <taxon>Haemosporida</taxon>
        <taxon>Plasmodiidae</taxon>
        <taxon>Plasmodium</taxon>
        <taxon>Plasmodium (Plasmodium)</taxon>
    </lineage>
</organism>
<dbReference type="AlphaFoldDB" id="A0A1Y3DR07"/>
<evidence type="ECO:0000256" key="1">
    <source>
        <dbReference type="SAM" id="MobiDB-lite"/>
    </source>
</evidence>
<feature type="compositionally biased region" description="Acidic residues" evidence="1">
    <location>
        <begin position="332"/>
        <end position="348"/>
    </location>
</feature>
<proteinExistence type="predicted"/>
<evidence type="ECO:0000313" key="3">
    <source>
        <dbReference type="Proteomes" id="UP000195012"/>
    </source>
</evidence>
<dbReference type="VEuPathDB" id="PlasmoDB:PKNOH_S08490600"/>
<protein>
    <submittedName>
        <fullName evidence="2">Uncharacterized protein</fullName>
    </submittedName>
</protein>
<sequence length="1153" mass="132430">MFYLYNKFTSASKRNHEEKKDNITHVGRNVTVPGDENATKRGSNGRDNKEEEDLFWALEEKEPSREGIMENERHENGVEKEGHIFSASEKMSSRCFTSGISKRVGDTWWDENPTWTEVVPLEGKVTTHLNQPNEHHENGSKIYQTNEKNIQQGNPPFEEFDENSDDFFKIDQENFSSFTFAASCANECKIEKEHLENSNDETKIKEHSNEQGKEDHLENGCLFDNISDDSVKINLSLHPRTQITGGHFDQAVMEGYPHTQEMVPFVESISHKNLTTYSNKGEECEEECPLGTIADIGVSCERGSRGESRHSMSCSRGVDEDAMGKGEKESIENEAEGDNPNGPEEDNTDEAKKDSKDEAKKDSKDEAIKDNTEELPMLDPVMPDDEESPWNFFQGVHFPQEWQNAAHESARSGNCSDAPNGESNYWPTDIHSYPPNKEDKFNFNFSSYESPRLGNINGKEEEDRDTCLDNKKLEKLSEELETQNGNCPIENASLINSEKEEILQRVESENGKEDRRKKLCYEEQTCEIGQSGVTEKWDQEEFMQINTFESRNIEMDNAKKSFDVFFCHEDEQYEVASISEKNKKETFFFENKENVKRVNLEKSNDGEDVSVGEEVLLAEEPMRSFEDDFSLFQNEESIRVVKVENEGDAYLLENKQTIDVVMDSVNTIDMMDLLDMVEGDGEANAKERSFFDRKETYQTEKAAEESKGETTHDVYSFETVDIKNINANGSVQCSTYMGLEELTGRNKEKEILYETGEDTEGIAVQNMEQTDEKKGGKGEQVNMEEMNESKGDSHFSGKEMDEIKTVELIGQNEKTFYPHQGEEESGNDHKVDEHSEFLEDEPDDDEKHMLGENFINNGEELNSILFPNISNEQFAQEKDSEKENKLESLLSVPTNMMQKKILSDEHEGQILLIPSGHTNSISSNDMEEENKWEQNIQGEFVEMIKEPQNCYQIWNEIYEKDAAQKVNSHVKMIKQNEPEARTGLTNEEIFEPDNLNDEREKKKKKKKIKKCRMMRGKPFEYASGSLKYLKALKELPPLEFLKCKDLRPFMRLFNIVLKTVRMFHFNEDYLYVLAGDETGCIYVKLEVKHDKFCQEEETLMLANCCVSVEGGHAFLEINEYSDIFSLKYNPIGTVNRSINFSDCKFVPLYAGKI</sequence>
<feature type="compositionally biased region" description="Basic and acidic residues" evidence="1">
    <location>
        <begin position="349"/>
        <end position="372"/>
    </location>
</feature>
<feature type="region of interest" description="Disordered" evidence="1">
    <location>
        <begin position="302"/>
        <end position="387"/>
    </location>
</feature>
<reference evidence="2 3" key="1">
    <citation type="submission" date="2017-05" db="EMBL/GenBank/DDBJ databases">
        <title>PacBio assembly of a Plasmodium knowlesi genome sequence with Hi-C correction and manual annotation of the SICAvar gene family.</title>
        <authorList>
            <person name="Lapp S.A."/>
            <person name="Geraldo J.A."/>
            <person name="Chien J.-T."/>
            <person name="Ay F."/>
            <person name="Pakala S.B."/>
            <person name="Batugedara G."/>
            <person name="Humphrey J.C."/>
            <person name="Debarry J.D."/>
            <person name="Le Roch K.G."/>
            <person name="Galinski M.R."/>
            <person name="Kissinger J.C."/>
        </authorList>
    </citation>
    <scope>NUCLEOTIDE SEQUENCE [LARGE SCALE GENOMIC DNA]</scope>
    <source>
        <strain evidence="3">Malayan Strain Pk1 (A+)</strain>
    </source>
</reference>
<dbReference type="SUPFAM" id="SSF50249">
    <property type="entry name" value="Nucleic acid-binding proteins"/>
    <property type="match status" value="1"/>
</dbReference>
<dbReference type="OrthoDB" id="372613at2759"/>
<feature type="region of interest" description="Disordered" evidence="1">
    <location>
        <begin position="15"/>
        <end position="51"/>
    </location>
</feature>
<dbReference type="InterPro" id="IPR012340">
    <property type="entry name" value="NA-bd_OB-fold"/>
</dbReference>
<dbReference type="OMA" id="SVPTNMM"/>
<dbReference type="VEuPathDB" id="PlasmoDB:PKNH_0418500"/>
<evidence type="ECO:0000313" key="2">
    <source>
        <dbReference type="EMBL" id="OTN66649.1"/>
    </source>
</evidence>
<dbReference type="Proteomes" id="UP000195012">
    <property type="component" value="Unassembled WGS sequence"/>
</dbReference>
<dbReference type="EMBL" id="NETL01000022">
    <property type="protein sequence ID" value="OTN66649.1"/>
    <property type="molecule type" value="Genomic_DNA"/>
</dbReference>
<comment type="caution">
    <text evidence="2">The sequence shown here is derived from an EMBL/GenBank/DDBJ whole genome shotgun (WGS) entry which is preliminary data.</text>
</comment>
<dbReference type="eggNOG" id="ENOG502QXXD">
    <property type="taxonomic scope" value="Eukaryota"/>
</dbReference>
<dbReference type="VEuPathDB" id="PlasmoDB:PKA1H_040023500"/>
<name>A0A1Y3DR07_PLAKN</name>
<gene>
    <name evidence="2" type="ORF">PKNOH_S08490600</name>
</gene>
<feature type="compositionally biased region" description="Basic and acidic residues" evidence="1">
    <location>
        <begin position="317"/>
        <end position="331"/>
    </location>
</feature>
<accession>A0A1Y3DR07</accession>